<keyword evidence="3" id="KW-1185">Reference proteome</keyword>
<reference evidence="3" key="1">
    <citation type="journal article" date="2019" name="Int. J. Syst. Evol. Microbiol.">
        <title>The Global Catalogue of Microorganisms (GCM) 10K type strain sequencing project: providing services to taxonomists for standard genome sequencing and annotation.</title>
        <authorList>
            <consortium name="The Broad Institute Genomics Platform"/>
            <consortium name="The Broad Institute Genome Sequencing Center for Infectious Disease"/>
            <person name="Wu L."/>
            <person name="Ma J."/>
        </authorList>
    </citation>
    <scope>NUCLEOTIDE SEQUENCE [LARGE SCALE GENOMIC DNA]</scope>
    <source>
        <strain evidence="3">CGMCC 1.10363</strain>
    </source>
</reference>
<accession>A0ABV8Q7E9</accession>
<dbReference type="Gene3D" id="3.40.710.10">
    <property type="entry name" value="DD-peptidase/beta-lactamase superfamily"/>
    <property type="match status" value="1"/>
</dbReference>
<sequence>MAMERTSPSSVGIDPAAIAKFVEDLDAGHHGVHGLVIARHGRVAAEGWWHPYSPDEPHMMFSVSKAFTSMAVGLAIDEGLLGLDEPTHAVFPEHREVPGQTIRHLLTMTSGHPEDLWSTLQALPERDWVELFFESPAPYEPGTHFVYSTASSYVLAAAVTRRAGVSVTEYLTSRLFGPLGWATPHWERDARGIEFGGTGLKLTTRQLAQFGQLLLQRGEWEGRQLVPAAWIDQASAHQTRNIWFDSHESAIGYGFQLWRSSHGFRADGMCGQFAVVIPELELVVATTSGSSDANRILETIWRRLLPGVEEGHAAPAAADGDALELTGLSVPDPDLIAADASAEAALGGRAYRLPRNALGIEQLTVTFTDDAAEVELAGPGEATSRFTAGRTQWIPGTTPLTPLETLKDVPHGAWAGWVDGTLEIHRQLVGTPFRWVWRITPDTPEGPLLSGHFRPDLGLPSRIDMILTAGQ</sequence>
<dbReference type="PANTHER" id="PTHR43283:SF7">
    <property type="entry name" value="BETA-LACTAMASE-RELATED DOMAIN-CONTAINING PROTEIN"/>
    <property type="match status" value="1"/>
</dbReference>
<dbReference type="RefSeq" id="WP_390228059.1">
    <property type="nucleotide sequence ID" value="NZ_JBHSCN010000004.1"/>
</dbReference>
<dbReference type="InterPro" id="IPR012338">
    <property type="entry name" value="Beta-lactam/transpept-like"/>
</dbReference>
<name>A0ABV8Q7E9_9MICO</name>
<evidence type="ECO:0000313" key="3">
    <source>
        <dbReference type="Proteomes" id="UP001595900"/>
    </source>
</evidence>
<gene>
    <name evidence="2" type="ORF">ACFOYW_06840</name>
</gene>
<dbReference type="EC" id="3.-.-.-" evidence="2"/>
<dbReference type="Proteomes" id="UP001595900">
    <property type="component" value="Unassembled WGS sequence"/>
</dbReference>
<proteinExistence type="predicted"/>
<feature type="domain" description="Beta-lactamase-related" evidence="1">
    <location>
        <begin position="21"/>
        <end position="292"/>
    </location>
</feature>
<evidence type="ECO:0000259" key="1">
    <source>
        <dbReference type="Pfam" id="PF00144"/>
    </source>
</evidence>
<protein>
    <submittedName>
        <fullName evidence="2">Serine hydrolase domain-containing protein</fullName>
        <ecNumber evidence="2">3.-.-.-</ecNumber>
    </submittedName>
</protein>
<dbReference type="InterPro" id="IPR050789">
    <property type="entry name" value="Diverse_Enzym_Activities"/>
</dbReference>
<evidence type="ECO:0000313" key="2">
    <source>
        <dbReference type="EMBL" id="MFC4243084.1"/>
    </source>
</evidence>
<keyword evidence="2" id="KW-0378">Hydrolase</keyword>
<dbReference type="GO" id="GO:0016787">
    <property type="term" value="F:hydrolase activity"/>
    <property type="evidence" value="ECO:0007669"/>
    <property type="project" value="UniProtKB-KW"/>
</dbReference>
<dbReference type="Pfam" id="PF00144">
    <property type="entry name" value="Beta-lactamase"/>
    <property type="match status" value="1"/>
</dbReference>
<organism evidence="2 3">
    <name type="scientific">Gryllotalpicola reticulitermitis</name>
    <dbReference type="NCBI Taxonomy" id="1184153"/>
    <lineage>
        <taxon>Bacteria</taxon>
        <taxon>Bacillati</taxon>
        <taxon>Actinomycetota</taxon>
        <taxon>Actinomycetes</taxon>
        <taxon>Micrococcales</taxon>
        <taxon>Microbacteriaceae</taxon>
        <taxon>Gryllotalpicola</taxon>
    </lineage>
</organism>
<dbReference type="EMBL" id="JBHSCN010000004">
    <property type="protein sequence ID" value="MFC4243084.1"/>
    <property type="molecule type" value="Genomic_DNA"/>
</dbReference>
<comment type="caution">
    <text evidence="2">The sequence shown here is derived from an EMBL/GenBank/DDBJ whole genome shotgun (WGS) entry which is preliminary data.</text>
</comment>
<dbReference type="SUPFAM" id="SSF56601">
    <property type="entry name" value="beta-lactamase/transpeptidase-like"/>
    <property type="match status" value="1"/>
</dbReference>
<dbReference type="PANTHER" id="PTHR43283">
    <property type="entry name" value="BETA-LACTAMASE-RELATED"/>
    <property type="match status" value="1"/>
</dbReference>
<dbReference type="InterPro" id="IPR001466">
    <property type="entry name" value="Beta-lactam-related"/>
</dbReference>